<reference evidence="1" key="2">
    <citation type="submission" date="2021-04" db="EMBL/GenBank/DDBJ databases">
        <authorList>
            <person name="Gilroy R."/>
        </authorList>
    </citation>
    <scope>NUCLEOTIDE SEQUENCE</scope>
    <source>
        <strain evidence="1">CHK198-12963</strain>
    </source>
</reference>
<dbReference type="InterPro" id="IPR006379">
    <property type="entry name" value="HAD-SF_hydro_IIB"/>
</dbReference>
<organism evidence="1 2">
    <name type="scientific">Candidatus Enterocloster excrementigallinarum</name>
    <dbReference type="NCBI Taxonomy" id="2838558"/>
    <lineage>
        <taxon>Bacteria</taxon>
        <taxon>Bacillati</taxon>
        <taxon>Bacillota</taxon>
        <taxon>Clostridia</taxon>
        <taxon>Lachnospirales</taxon>
        <taxon>Lachnospiraceae</taxon>
        <taxon>Enterocloster</taxon>
    </lineage>
</organism>
<dbReference type="InterPro" id="IPR000150">
    <property type="entry name" value="Cof"/>
</dbReference>
<gene>
    <name evidence="1" type="ORF">H9931_07455</name>
</gene>
<dbReference type="SUPFAM" id="SSF56784">
    <property type="entry name" value="HAD-like"/>
    <property type="match status" value="1"/>
</dbReference>
<dbReference type="EMBL" id="DWWB01000038">
    <property type="protein sequence ID" value="HJC66538.1"/>
    <property type="molecule type" value="Genomic_DNA"/>
</dbReference>
<proteinExistence type="predicted"/>
<dbReference type="SFLD" id="SFLDG01140">
    <property type="entry name" value="C2.B:_Phosphomannomutase_and_P"/>
    <property type="match status" value="1"/>
</dbReference>
<dbReference type="PANTHER" id="PTHR10000">
    <property type="entry name" value="PHOSPHOSERINE PHOSPHATASE"/>
    <property type="match status" value="1"/>
</dbReference>
<sequence length="283" mass="31457">MIKLVAADMDGTLLKSDGHVSQKNAEAIRRLKEAGIEFLVCTGRSYQDAMAPLAEWNLRTPAVCLNGAGLYDDQGRLIDKNPLSLGQVKEILNACKDQKLFVEFVASQGNYTIMSKEELRSSLQAYPQLPAARIPFEMLCSRYHFVTLGELFEENLEFYKISLIHPSKQVLELIKTRLAKADDLSIASSSPYDLELTHGMAQKGRALAAYAAMKGIRLDEAMAIGDSENDHSMLSMKLKYTLAMENAMDSTKRTARCQTRSNDEDGVSYAIETLIFSPRARAC</sequence>
<dbReference type="Gene3D" id="3.30.1240.10">
    <property type="match status" value="1"/>
</dbReference>
<dbReference type="Gene3D" id="3.40.50.1000">
    <property type="entry name" value="HAD superfamily/HAD-like"/>
    <property type="match status" value="1"/>
</dbReference>
<keyword evidence="1" id="KW-0378">Hydrolase</keyword>
<dbReference type="NCBIfam" id="TIGR00099">
    <property type="entry name" value="Cof-subfamily"/>
    <property type="match status" value="1"/>
</dbReference>
<name>A0A9D2TF64_9FIRM</name>
<dbReference type="InterPro" id="IPR023214">
    <property type="entry name" value="HAD_sf"/>
</dbReference>
<dbReference type="GO" id="GO:0000287">
    <property type="term" value="F:magnesium ion binding"/>
    <property type="evidence" value="ECO:0007669"/>
    <property type="project" value="TreeGrafter"/>
</dbReference>
<dbReference type="InterPro" id="IPR036412">
    <property type="entry name" value="HAD-like_sf"/>
</dbReference>
<reference evidence="1" key="1">
    <citation type="journal article" date="2021" name="PeerJ">
        <title>Extensive microbial diversity within the chicken gut microbiome revealed by metagenomics and culture.</title>
        <authorList>
            <person name="Gilroy R."/>
            <person name="Ravi A."/>
            <person name="Getino M."/>
            <person name="Pursley I."/>
            <person name="Horton D.L."/>
            <person name="Alikhan N.F."/>
            <person name="Baker D."/>
            <person name="Gharbi K."/>
            <person name="Hall N."/>
            <person name="Watson M."/>
            <person name="Adriaenssens E.M."/>
            <person name="Foster-Nyarko E."/>
            <person name="Jarju S."/>
            <person name="Secka A."/>
            <person name="Antonio M."/>
            <person name="Oren A."/>
            <person name="Chaudhuri R.R."/>
            <person name="La Ragione R."/>
            <person name="Hildebrand F."/>
            <person name="Pallen M.J."/>
        </authorList>
    </citation>
    <scope>NUCLEOTIDE SEQUENCE</scope>
    <source>
        <strain evidence="1">CHK198-12963</strain>
    </source>
</reference>
<dbReference type="Pfam" id="PF08282">
    <property type="entry name" value="Hydrolase_3"/>
    <property type="match status" value="1"/>
</dbReference>
<dbReference type="NCBIfam" id="TIGR01484">
    <property type="entry name" value="HAD-SF-IIB"/>
    <property type="match status" value="1"/>
</dbReference>
<comment type="caution">
    <text evidence="1">The sequence shown here is derived from an EMBL/GenBank/DDBJ whole genome shotgun (WGS) entry which is preliminary data.</text>
</comment>
<dbReference type="GO" id="GO:0005829">
    <property type="term" value="C:cytosol"/>
    <property type="evidence" value="ECO:0007669"/>
    <property type="project" value="TreeGrafter"/>
</dbReference>
<dbReference type="SFLD" id="SFLDS00003">
    <property type="entry name" value="Haloacid_Dehalogenase"/>
    <property type="match status" value="1"/>
</dbReference>
<dbReference type="PANTHER" id="PTHR10000:SF55">
    <property type="entry name" value="5-AMINO-6-(5-PHOSPHO-D-RIBITYLAMINO)URACIL PHOSPHATASE YCSE"/>
    <property type="match status" value="1"/>
</dbReference>
<dbReference type="Proteomes" id="UP000823863">
    <property type="component" value="Unassembled WGS sequence"/>
</dbReference>
<protein>
    <submittedName>
        <fullName evidence="1">HAD family hydrolase</fullName>
    </submittedName>
</protein>
<dbReference type="GO" id="GO:0016791">
    <property type="term" value="F:phosphatase activity"/>
    <property type="evidence" value="ECO:0007669"/>
    <property type="project" value="TreeGrafter"/>
</dbReference>
<dbReference type="CDD" id="cd07516">
    <property type="entry name" value="HAD_Pase"/>
    <property type="match status" value="1"/>
</dbReference>
<dbReference type="AlphaFoldDB" id="A0A9D2TF64"/>
<evidence type="ECO:0000313" key="1">
    <source>
        <dbReference type="EMBL" id="HJC66538.1"/>
    </source>
</evidence>
<accession>A0A9D2TF64</accession>
<evidence type="ECO:0000313" key="2">
    <source>
        <dbReference type="Proteomes" id="UP000823863"/>
    </source>
</evidence>